<comment type="cofactor">
    <cofactor evidence="2">
        <name>Fe(2+)</name>
        <dbReference type="ChEBI" id="CHEBI:29033"/>
    </cofactor>
    <text evidence="2">Binds 1 Fe(2+) ion.</text>
</comment>
<accession>A0A9D1PU87</accession>
<dbReference type="EMBL" id="DXHV01000015">
    <property type="protein sequence ID" value="HIV99816.1"/>
    <property type="molecule type" value="Genomic_DNA"/>
</dbReference>
<dbReference type="PRINTS" id="PR01576">
    <property type="entry name" value="PDEFORMYLASE"/>
</dbReference>
<evidence type="ECO:0000256" key="1">
    <source>
        <dbReference type="ARBA" id="ARBA00010759"/>
    </source>
</evidence>
<dbReference type="Pfam" id="PF01327">
    <property type="entry name" value="Pep_deformylase"/>
    <property type="match status" value="1"/>
</dbReference>
<dbReference type="PIRSF" id="PIRSF004749">
    <property type="entry name" value="Pep_def"/>
    <property type="match status" value="1"/>
</dbReference>
<feature type="binding site" evidence="2">
    <location>
        <position position="142"/>
    </location>
    <ligand>
        <name>Fe cation</name>
        <dbReference type="ChEBI" id="CHEBI:24875"/>
    </ligand>
</feature>
<dbReference type="InterPro" id="IPR023635">
    <property type="entry name" value="Peptide_deformylase"/>
</dbReference>
<dbReference type="AlphaFoldDB" id="A0A9D1PU87"/>
<evidence type="ECO:0000313" key="4">
    <source>
        <dbReference type="Proteomes" id="UP000886752"/>
    </source>
</evidence>
<keyword evidence="2" id="KW-0479">Metal-binding</keyword>
<proteinExistence type="inferred from homology"/>
<dbReference type="Gene3D" id="3.90.45.10">
    <property type="entry name" value="Peptide deformylase"/>
    <property type="match status" value="1"/>
</dbReference>
<keyword evidence="2 3" id="KW-0378">Hydrolase</keyword>
<name>A0A9D1PU87_9BACT</name>
<keyword evidence="2" id="KW-0648">Protein biosynthesis</keyword>
<comment type="function">
    <text evidence="2">Removes the formyl group from the N-terminal Met of newly synthesized proteins. Requires at least a dipeptide for an efficient rate of reaction. N-terminal L-methionine is a prerequisite for activity but the enzyme has broad specificity at other positions.</text>
</comment>
<protein>
    <recommendedName>
        <fullName evidence="2">Peptide deformylase</fullName>
        <shortName evidence="2">PDF</shortName>
        <ecNumber evidence="2">3.5.1.88</ecNumber>
    </recommendedName>
    <alternativeName>
        <fullName evidence="2">Polypeptide deformylase</fullName>
    </alternativeName>
</protein>
<dbReference type="Proteomes" id="UP000886752">
    <property type="component" value="Unassembled WGS sequence"/>
</dbReference>
<evidence type="ECO:0000256" key="2">
    <source>
        <dbReference type="HAMAP-Rule" id="MF_00163"/>
    </source>
</evidence>
<reference evidence="3" key="2">
    <citation type="submission" date="2021-04" db="EMBL/GenBank/DDBJ databases">
        <authorList>
            <person name="Gilroy R."/>
        </authorList>
    </citation>
    <scope>NUCLEOTIDE SEQUENCE</scope>
    <source>
        <strain evidence="3">ChiHecec2B26-446</strain>
    </source>
</reference>
<reference evidence="3" key="1">
    <citation type="journal article" date="2021" name="PeerJ">
        <title>Extensive microbial diversity within the chicken gut microbiome revealed by metagenomics and culture.</title>
        <authorList>
            <person name="Gilroy R."/>
            <person name="Ravi A."/>
            <person name="Getino M."/>
            <person name="Pursley I."/>
            <person name="Horton D.L."/>
            <person name="Alikhan N.F."/>
            <person name="Baker D."/>
            <person name="Gharbi K."/>
            <person name="Hall N."/>
            <person name="Watson M."/>
            <person name="Adriaenssens E.M."/>
            <person name="Foster-Nyarko E."/>
            <person name="Jarju S."/>
            <person name="Secka A."/>
            <person name="Antonio M."/>
            <person name="Oren A."/>
            <person name="Chaudhuri R.R."/>
            <person name="La Ragione R."/>
            <person name="Hildebrand F."/>
            <person name="Pallen M.J."/>
        </authorList>
    </citation>
    <scope>NUCLEOTIDE SEQUENCE</scope>
    <source>
        <strain evidence="3">ChiHecec2B26-446</strain>
    </source>
</reference>
<comment type="caution">
    <text evidence="3">The sequence shown here is derived from an EMBL/GenBank/DDBJ whole genome shotgun (WGS) entry which is preliminary data.</text>
</comment>
<sequence>MGTQREIVIYPDERLSKVCAPVTEITDEIRELADDMLETMYKAPGVGLAAPQVGVHLQMVVYDPSEKDEERQPRVLINPEVTLTGEPVVSRQEGCLSVPFGYRADVERSSSIHLKAMGLDGVVFERDIEGFEAIIVQHETDHLKGILFIDRIGRLRRTLFDGKVKKWLKKKQQEEKHQAQQHS</sequence>
<dbReference type="NCBIfam" id="TIGR00079">
    <property type="entry name" value="pept_deformyl"/>
    <property type="match status" value="1"/>
</dbReference>
<dbReference type="GO" id="GO:0006412">
    <property type="term" value="P:translation"/>
    <property type="evidence" value="ECO:0007669"/>
    <property type="project" value="UniProtKB-UniRule"/>
</dbReference>
<dbReference type="NCBIfam" id="NF001159">
    <property type="entry name" value="PRK00150.1-3"/>
    <property type="match status" value="1"/>
</dbReference>
<comment type="similarity">
    <text evidence="1 2">Belongs to the polypeptide deformylase family.</text>
</comment>
<feature type="binding site" evidence="2">
    <location>
        <position position="95"/>
    </location>
    <ligand>
        <name>Fe cation</name>
        <dbReference type="ChEBI" id="CHEBI:24875"/>
    </ligand>
</feature>
<feature type="binding site" evidence="2">
    <location>
        <position position="138"/>
    </location>
    <ligand>
        <name>Fe cation</name>
        <dbReference type="ChEBI" id="CHEBI:24875"/>
    </ligand>
</feature>
<keyword evidence="2" id="KW-0408">Iron</keyword>
<dbReference type="CDD" id="cd00487">
    <property type="entry name" value="Pep_deformylase"/>
    <property type="match status" value="1"/>
</dbReference>
<dbReference type="InterPro" id="IPR036821">
    <property type="entry name" value="Peptide_deformylase_sf"/>
</dbReference>
<dbReference type="SUPFAM" id="SSF56420">
    <property type="entry name" value="Peptide deformylase"/>
    <property type="match status" value="1"/>
</dbReference>
<organism evidence="3 4">
    <name type="scientific">Candidatus Desulfovibrio intestinipullorum</name>
    <dbReference type="NCBI Taxonomy" id="2838536"/>
    <lineage>
        <taxon>Bacteria</taxon>
        <taxon>Pseudomonadati</taxon>
        <taxon>Thermodesulfobacteriota</taxon>
        <taxon>Desulfovibrionia</taxon>
        <taxon>Desulfovibrionales</taxon>
        <taxon>Desulfovibrionaceae</taxon>
        <taxon>Desulfovibrio</taxon>
    </lineage>
</organism>
<dbReference type="PANTHER" id="PTHR10458">
    <property type="entry name" value="PEPTIDE DEFORMYLASE"/>
    <property type="match status" value="1"/>
</dbReference>
<dbReference type="GO" id="GO:0046872">
    <property type="term" value="F:metal ion binding"/>
    <property type="evidence" value="ECO:0007669"/>
    <property type="project" value="UniProtKB-KW"/>
</dbReference>
<feature type="active site" evidence="2">
    <location>
        <position position="139"/>
    </location>
</feature>
<dbReference type="PANTHER" id="PTHR10458:SF22">
    <property type="entry name" value="PEPTIDE DEFORMYLASE"/>
    <property type="match status" value="1"/>
</dbReference>
<gene>
    <name evidence="2 3" type="primary">def</name>
    <name evidence="3" type="ORF">H9894_01295</name>
</gene>
<comment type="catalytic activity">
    <reaction evidence="2">
        <text>N-terminal N-formyl-L-methionyl-[peptide] + H2O = N-terminal L-methionyl-[peptide] + formate</text>
        <dbReference type="Rhea" id="RHEA:24420"/>
        <dbReference type="Rhea" id="RHEA-COMP:10639"/>
        <dbReference type="Rhea" id="RHEA-COMP:10640"/>
        <dbReference type="ChEBI" id="CHEBI:15377"/>
        <dbReference type="ChEBI" id="CHEBI:15740"/>
        <dbReference type="ChEBI" id="CHEBI:49298"/>
        <dbReference type="ChEBI" id="CHEBI:64731"/>
        <dbReference type="EC" id="3.5.1.88"/>
    </reaction>
</comment>
<dbReference type="EC" id="3.5.1.88" evidence="2"/>
<dbReference type="HAMAP" id="MF_00163">
    <property type="entry name" value="Pep_deformylase"/>
    <property type="match status" value="1"/>
</dbReference>
<evidence type="ECO:0000313" key="3">
    <source>
        <dbReference type="EMBL" id="HIV99816.1"/>
    </source>
</evidence>
<dbReference type="GO" id="GO:0042586">
    <property type="term" value="F:peptide deformylase activity"/>
    <property type="evidence" value="ECO:0007669"/>
    <property type="project" value="UniProtKB-UniRule"/>
</dbReference>